<keyword evidence="1" id="KW-1133">Transmembrane helix</keyword>
<name>A0A3R7GWG1_9EURY</name>
<organism evidence="2 3">
    <name type="scientific">Halopiger aswanensis</name>
    <dbReference type="NCBI Taxonomy" id="148449"/>
    <lineage>
        <taxon>Archaea</taxon>
        <taxon>Methanobacteriati</taxon>
        <taxon>Methanobacteriota</taxon>
        <taxon>Stenosarchaea group</taxon>
        <taxon>Halobacteria</taxon>
        <taxon>Halobacteriales</taxon>
        <taxon>Natrialbaceae</taxon>
        <taxon>Halopiger</taxon>
    </lineage>
</organism>
<evidence type="ECO:0000313" key="3">
    <source>
        <dbReference type="Proteomes" id="UP000283805"/>
    </source>
</evidence>
<dbReference type="EMBL" id="RAPO01000002">
    <property type="protein sequence ID" value="RKD95664.1"/>
    <property type="molecule type" value="Genomic_DNA"/>
</dbReference>
<proteinExistence type="predicted"/>
<keyword evidence="1" id="KW-0472">Membrane</keyword>
<keyword evidence="1" id="KW-0812">Transmembrane</keyword>
<feature type="transmembrane region" description="Helical" evidence="1">
    <location>
        <begin position="160"/>
        <end position="182"/>
    </location>
</feature>
<protein>
    <submittedName>
        <fullName evidence="2">Putative membrane protein</fullName>
    </submittedName>
</protein>
<gene>
    <name evidence="2" type="ORF">ATJ93_2526</name>
</gene>
<dbReference type="RefSeq" id="WP_120244911.1">
    <property type="nucleotide sequence ID" value="NZ_RAPO01000002.1"/>
</dbReference>
<dbReference type="Pfam" id="PF06197">
    <property type="entry name" value="DUF998"/>
    <property type="match status" value="1"/>
</dbReference>
<feature type="transmembrane region" description="Helical" evidence="1">
    <location>
        <begin position="98"/>
        <end position="117"/>
    </location>
</feature>
<feature type="transmembrane region" description="Helical" evidence="1">
    <location>
        <begin position="65"/>
        <end position="86"/>
    </location>
</feature>
<reference evidence="2 3" key="1">
    <citation type="submission" date="2018-09" db="EMBL/GenBank/DDBJ databases">
        <title>Genomic Encyclopedia of Archaeal and Bacterial Type Strains, Phase II (KMG-II): from individual species to whole genera.</title>
        <authorList>
            <person name="Goeker M."/>
        </authorList>
    </citation>
    <scope>NUCLEOTIDE SEQUENCE [LARGE SCALE GENOMIC DNA]</scope>
    <source>
        <strain evidence="2 3">DSM 13151</strain>
    </source>
</reference>
<keyword evidence="3" id="KW-1185">Reference proteome</keyword>
<evidence type="ECO:0000256" key="1">
    <source>
        <dbReference type="SAM" id="Phobius"/>
    </source>
</evidence>
<accession>A0A3R7GWG1</accession>
<feature type="transmembrane region" description="Helical" evidence="1">
    <location>
        <begin position="188"/>
        <end position="210"/>
    </location>
</feature>
<comment type="caution">
    <text evidence="2">The sequence shown here is derived from an EMBL/GenBank/DDBJ whole genome shotgun (WGS) entry which is preliminary data.</text>
</comment>
<evidence type="ECO:0000313" key="2">
    <source>
        <dbReference type="EMBL" id="RKD95664.1"/>
    </source>
</evidence>
<dbReference type="AlphaFoldDB" id="A0A3R7GWG1"/>
<sequence>MGGTQRRRRPRSSTAARVATHCGLAAAVVGLGAVLLATVIAAPETFTWRGAALSDMGRYGTRTFPLFNGGLVLSGLLGVPFGWRLWHASETALERVGVALLVVATIGLVGVGVFFLGHTEWYLERSFHGPAALTYFAAAPLAQWCYGTGAVLAGRLRRGLVSIWLAVVHPLAWLGWLSFLVAGGDAGAWFAVPEFVAAVAFGAWIGFLAVDLEARSRPGDAA</sequence>
<dbReference type="PANTHER" id="PTHR42241:SF2">
    <property type="entry name" value="HYPOTHETICAL MEMBRANE PROTEIN, CONSERVED, DUF998 FAMILY"/>
    <property type="match status" value="1"/>
</dbReference>
<dbReference type="OrthoDB" id="103507at2157"/>
<dbReference type="InterPro" id="IPR009339">
    <property type="entry name" value="DUF998"/>
</dbReference>
<dbReference type="Proteomes" id="UP000283805">
    <property type="component" value="Unassembled WGS sequence"/>
</dbReference>
<dbReference type="PANTHER" id="PTHR42241">
    <property type="entry name" value="HYPOTHETICAL MEMBRANE PROTEIN, CONSERVED, DUF998 FAMILY"/>
    <property type="match status" value="1"/>
</dbReference>
<feature type="transmembrane region" description="Helical" evidence="1">
    <location>
        <begin position="132"/>
        <end position="153"/>
    </location>
</feature>